<dbReference type="Gene3D" id="6.10.140.2220">
    <property type="match status" value="1"/>
</dbReference>
<keyword evidence="1" id="KW-0479">Metal-binding</keyword>
<keyword evidence="3" id="KW-0862">Zinc</keyword>
<dbReference type="PROSITE" id="PS50865">
    <property type="entry name" value="ZF_MYND_2"/>
    <property type="match status" value="1"/>
</dbReference>
<organism evidence="6 7">
    <name type="scientific">Coccidioides posadasii (strain C735)</name>
    <name type="common">Valley fever fungus</name>
    <dbReference type="NCBI Taxonomy" id="222929"/>
    <lineage>
        <taxon>Eukaryota</taxon>
        <taxon>Fungi</taxon>
        <taxon>Dikarya</taxon>
        <taxon>Ascomycota</taxon>
        <taxon>Pezizomycotina</taxon>
        <taxon>Eurotiomycetes</taxon>
        <taxon>Eurotiomycetidae</taxon>
        <taxon>Onygenales</taxon>
        <taxon>Onygenaceae</taxon>
        <taxon>Coccidioides</taxon>
    </lineage>
</organism>
<dbReference type="Pfam" id="PF01753">
    <property type="entry name" value="zf-MYND"/>
    <property type="match status" value="1"/>
</dbReference>
<dbReference type="SUPFAM" id="SSF144232">
    <property type="entry name" value="HIT/MYND zinc finger-like"/>
    <property type="match status" value="1"/>
</dbReference>
<dbReference type="AlphaFoldDB" id="C5PCR4"/>
<evidence type="ECO:0000256" key="3">
    <source>
        <dbReference type="ARBA" id="ARBA00022833"/>
    </source>
</evidence>
<sequence>MPVKDFLHPGLCANTKLLDDGTQFSCQENADKGCGGCHLVQYCSKDCQAAHWAQHKLFCKSPLGKATWRPAWAVERRPPAFDEPGVSSGAGSASQNYFGRPDRKENLLGDMPALDLLNLERNEGSHASQDLSVLSAASGDIRNVVKTIVDVPNTYTGTLTFVVNDSNFDVVARNAILLLTAFNLPPEEATPIMLHLWYSAFIPAEILEAVQEKLLPLVDHVCRKIRKRPNNEFSMIWRRGQCSLRLVLQKGKWFRLRQFFKVPDNMSVEKAMGIRQDTTMAIHKLDSAQRVYYSNPPFWRVSKLKFREDGIVLPFGSCRAKFNTPNPTLFFESKGWLLPDVADPLEGWCLEDILVKTPLAKNDLYGALFFYLRDIIFKFCRRVSAMECHIDLFQVRAAYLPAMAGGPIFDRIELSNLADKEYYGIGHCIGAFGVMLKEKSKNPHATMLTLFMNAVDGKPKPNNVTKNSLVKKANLERYIPGISELKLSPSPYDPDKFKIVEGLALLRNPEGQFHRYMQVMEFSKLSEAFEMGIKGVNTIAPKWPLRLRENATKAEFDVLLASAKNGTPRYVEWTQAK</sequence>
<dbReference type="InterPro" id="IPR002893">
    <property type="entry name" value="Znf_MYND"/>
</dbReference>
<dbReference type="Pfam" id="PF14737">
    <property type="entry name" value="DUF4470"/>
    <property type="match status" value="1"/>
</dbReference>
<dbReference type="HOGENOM" id="CLU_018400_3_0_1"/>
<reference evidence="6 7" key="1">
    <citation type="journal article" date="2009" name="Genome Res.">
        <title>Comparative genomic analyses of the human fungal pathogens Coccidioides and their relatives.</title>
        <authorList>
            <person name="Sharpton T.J."/>
            <person name="Stajich J.E."/>
            <person name="Rounsley S.D."/>
            <person name="Gardner M.J."/>
            <person name="Wortman J.R."/>
            <person name="Jordar V.S."/>
            <person name="Maiti R."/>
            <person name="Kodira C.D."/>
            <person name="Neafsey D.E."/>
            <person name="Zeng Q."/>
            <person name="Hung C.-Y."/>
            <person name="McMahan C."/>
            <person name="Muszewska A."/>
            <person name="Grynberg M."/>
            <person name="Mandel M.A."/>
            <person name="Kellner E.M."/>
            <person name="Barker B.M."/>
            <person name="Galgiani J.N."/>
            <person name="Orbach M.J."/>
            <person name="Kirkland T.N."/>
            <person name="Cole G.T."/>
            <person name="Henn M.R."/>
            <person name="Birren B.W."/>
            <person name="Taylor J.W."/>
        </authorList>
    </citation>
    <scope>NUCLEOTIDE SEQUENCE [LARGE SCALE GENOMIC DNA]</scope>
    <source>
        <strain evidence="7">C735</strain>
    </source>
</reference>
<proteinExistence type="predicted"/>
<dbReference type="GO" id="GO:0008270">
    <property type="term" value="F:zinc ion binding"/>
    <property type="evidence" value="ECO:0007669"/>
    <property type="project" value="UniProtKB-KW"/>
</dbReference>
<name>C5PCR4_COCP7</name>
<dbReference type="InterPro" id="IPR027974">
    <property type="entry name" value="DUF4470"/>
</dbReference>
<evidence type="ECO:0000259" key="5">
    <source>
        <dbReference type="PROSITE" id="PS50865"/>
    </source>
</evidence>
<gene>
    <name evidence="6" type="ORF">CPC735_014720</name>
</gene>
<feature type="domain" description="MYND-type" evidence="5">
    <location>
        <begin position="23"/>
        <end position="59"/>
    </location>
</feature>
<evidence type="ECO:0000256" key="2">
    <source>
        <dbReference type="ARBA" id="ARBA00022771"/>
    </source>
</evidence>
<comment type="caution">
    <text evidence="6">The sequence shown here is derived from an EMBL/GenBank/DDBJ whole genome shotgun (WGS) entry which is preliminary data.</text>
</comment>
<evidence type="ECO:0000256" key="4">
    <source>
        <dbReference type="PROSITE-ProRule" id="PRU00134"/>
    </source>
</evidence>
<accession>C5PCR4</accession>
<dbReference type="VEuPathDB" id="FungiDB:CPC735_014720"/>
<evidence type="ECO:0000313" key="7">
    <source>
        <dbReference type="Proteomes" id="UP000009084"/>
    </source>
</evidence>
<evidence type="ECO:0000313" key="6">
    <source>
        <dbReference type="EMBL" id="EER24875.1"/>
    </source>
</evidence>
<dbReference type="OrthoDB" id="5282002at2759"/>
<dbReference type="KEGG" id="cpw:9692491"/>
<dbReference type="Proteomes" id="UP000009084">
    <property type="component" value="Unassembled WGS sequence"/>
</dbReference>
<dbReference type="EMBL" id="ACFW01000043">
    <property type="protein sequence ID" value="EER24875.1"/>
    <property type="molecule type" value="Genomic_DNA"/>
</dbReference>
<protein>
    <submittedName>
        <fullName evidence="6">MYND finger family protein</fullName>
    </submittedName>
</protein>
<keyword evidence="2 4" id="KW-0863">Zinc-finger</keyword>
<evidence type="ECO:0000256" key="1">
    <source>
        <dbReference type="ARBA" id="ARBA00022723"/>
    </source>
</evidence>